<dbReference type="SUPFAM" id="SSF51120">
    <property type="entry name" value="beta-Roll"/>
    <property type="match status" value="1"/>
</dbReference>
<dbReference type="InterPro" id="IPR001343">
    <property type="entry name" value="Hemolysn_Ca-bd"/>
</dbReference>
<dbReference type="GO" id="GO:0005509">
    <property type="term" value="F:calcium ion binding"/>
    <property type="evidence" value="ECO:0007669"/>
    <property type="project" value="InterPro"/>
</dbReference>
<dbReference type="InterPro" id="IPR011049">
    <property type="entry name" value="Serralysin-like_metalloprot_C"/>
</dbReference>
<evidence type="ECO:0000313" key="1">
    <source>
        <dbReference type="EMBL" id="CAE4620996.1"/>
    </source>
</evidence>
<dbReference type="InterPro" id="IPR018511">
    <property type="entry name" value="Hemolysin-typ_Ca-bd_CS"/>
</dbReference>
<accession>A0A7S4RPD9</accession>
<sequence length="868" mass="85734">MAITVETRTDIIELVVGMFDAAPGASVLSELATSVDAGLSLKDLAITLGNSSVFTAEYPTFLTNTEFATNYLTNFLGGNPGEVSSANFTLAVDAVVALLNSGKSRGEVVYDVITAVSAVAETDTNFGTAAARLNNQTEVAVHYSVTTQQSGSTLDDLKAVIDTVTSDDATVTAAKATVDGSDNEGGTFTLTTAIDTLKGGSGNDTFIGAQNGATEGAQGYQTADNLDGGAGTDLFKITVTDATTAPLVSTTNVENFEIQTTVAETVNAANWSSPSSITNKQSTNTLTVSNVGAIGTVGVSGVTNNTSTTTVQYSASTTGDTTVNIALTNSSDAGAVRADNNTAGGGVENFVVTSVGTNKIAALTMGTDAKKVTFAGDGNATVTATLANATTIAATGAGKSSFSSAVAKVAITGAAGAETVTLGHTSGTAHEFSVALGAGNDSLTLTNLVLAADLTDSKVTIDGGEGTDTLTMKSALTEVLTNLSTTAVAKKGIANTWEVLKVSDQGAANDTVDLTKIGSNITTVDYAAGLGDAQDIVDLASGGTVVLGAAASAAGDTLTVGVKDANVAGSSSDVLNVKLDGSHAGADLDYGVLVAAAVETININSTTTKLTALVAADTNQVDLTAANAVNINVTGNVLADLDGAALTGNALATIDATGNTAGVNVTTAGATQGISIKGTDKVDNLTGGNGADAIVGNGGKDVITGGQGDDALTGGADADTFVFEAAATNGKDTIADFTMGTGGDVLNLSALTSAAGSANLTTIGSTAAQAMADNVLYITSQDTAGKDFGGADFADLFGAGKAFATTDTGASAANSFVIVIDDNAGSAAQLYIVDQSDGDAVDATDVTLVGVLTDVTASSFVAANFDLT</sequence>
<proteinExistence type="predicted"/>
<gene>
    <name evidence="1" type="ORF">DBRI00130_LOCUS22132</name>
</gene>
<organism evidence="1">
    <name type="scientific">Ditylum brightwellii</name>
    <dbReference type="NCBI Taxonomy" id="49249"/>
    <lineage>
        <taxon>Eukaryota</taxon>
        <taxon>Sar</taxon>
        <taxon>Stramenopiles</taxon>
        <taxon>Ochrophyta</taxon>
        <taxon>Bacillariophyta</taxon>
        <taxon>Mediophyceae</taxon>
        <taxon>Lithodesmiophycidae</taxon>
        <taxon>Lithodesmiales</taxon>
        <taxon>Lithodesmiaceae</taxon>
        <taxon>Ditylum</taxon>
    </lineage>
</organism>
<protein>
    <submittedName>
        <fullName evidence="1">Uncharacterized protein</fullName>
    </submittedName>
</protein>
<name>A0A7S4RPD9_9STRA</name>
<dbReference type="EMBL" id="HBNS01028142">
    <property type="protein sequence ID" value="CAE4620996.1"/>
    <property type="molecule type" value="Transcribed_RNA"/>
</dbReference>
<dbReference type="Pfam" id="PF00353">
    <property type="entry name" value="HemolysinCabind"/>
    <property type="match status" value="2"/>
</dbReference>
<dbReference type="AlphaFoldDB" id="A0A7S4RPD9"/>
<dbReference type="Gene3D" id="2.150.10.10">
    <property type="entry name" value="Serralysin-like metalloprotease, C-terminal"/>
    <property type="match status" value="1"/>
</dbReference>
<reference evidence="1" key="1">
    <citation type="submission" date="2021-01" db="EMBL/GenBank/DDBJ databases">
        <authorList>
            <person name="Corre E."/>
            <person name="Pelletier E."/>
            <person name="Niang G."/>
            <person name="Scheremetjew M."/>
            <person name="Finn R."/>
            <person name="Kale V."/>
            <person name="Holt S."/>
            <person name="Cochrane G."/>
            <person name="Meng A."/>
            <person name="Brown T."/>
            <person name="Cohen L."/>
        </authorList>
    </citation>
    <scope>NUCLEOTIDE SEQUENCE</scope>
    <source>
        <strain evidence="1">GSO104</strain>
    </source>
</reference>
<dbReference type="PROSITE" id="PS00330">
    <property type="entry name" value="HEMOLYSIN_CALCIUM"/>
    <property type="match status" value="2"/>
</dbReference>
<dbReference type="PRINTS" id="PR00313">
    <property type="entry name" value="CABNDNGRPT"/>
</dbReference>